<dbReference type="PRINTS" id="PR01021">
    <property type="entry name" value="OMPADOMAIN"/>
</dbReference>
<evidence type="ECO:0000256" key="5">
    <source>
        <dbReference type="SAM" id="MobiDB-lite"/>
    </source>
</evidence>
<dbReference type="InterPro" id="IPR006664">
    <property type="entry name" value="OMP_bac"/>
</dbReference>
<dbReference type="InterPro" id="IPR050330">
    <property type="entry name" value="Bact_OuterMem_StrucFunc"/>
</dbReference>
<reference evidence="7 8" key="1">
    <citation type="submission" date="2021-05" db="EMBL/GenBank/DDBJ databases">
        <title>A Polyphasic approach of four new species of the genus Ohtaekwangia: Ohtaekwangia histidinii sp. nov., Ohtaekwangia cretensis sp. nov., Ohtaekwangia indiensis sp. nov., Ohtaekwangia reichenbachii sp. nov. from diverse environment.</title>
        <authorList>
            <person name="Octaviana S."/>
        </authorList>
    </citation>
    <scope>NUCLEOTIDE SEQUENCE [LARGE SCALE GENOMIC DNA]</scope>
    <source>
        <strain evidence="7 8">PWU20</strain>
    </source>
</reference>
<dbReference type="PANTHER" id="PTHR30329:SF21">
    <property type="entry name" value="LIPOPROTEIN YIAD-RELATED"/>
    <property type="match status" value="1"/>
</dbReference>
<comment type="caution">
    <text evidence="7">The sequence shown here is derived from an EMBL/GenBank/DDBJ whole genome shotgun (WGS) entry which is preliminary data.</text>
</comment>
<dbReference type="EMBL" id="JAHESD010000086">
    <property type="protein sequence ID" value="MBT1706141.1"/>
    <property type="molecule type" value="Genomic_DNA"/>
</dbReference>
<dbReference type="PRINTS" id="PR01023">
    <property type="entry name" value="NAFLGMOTY"/>
</dbReference>
<dbReference type="InterPro" id="IPR036737">
    <property type="entry name" value="OmpA-like_sf"/>
</dbReference>
<dbReference type="Pfam" id="PF13488">
    <property type="entry name" value="Gly-zipper_Omp"/>
    <property type="match status" value="1"/>
</dbReference>
<dbReference type="Gene3D" id="3.30.1330.60">
    <property type="entry name" value="OmpA-like domain"/>
    <property type="match status" value="1"/>
</dbReference>
<gene>
    <name evidence="7" type="ORF">KK060_22810</name>
</gene>
<sequence>MQSNGIVSLILAFCLVLASCQNMNKAQKGTYIGAAGGAAAGAAIGKAAGNTAMGAILGAAVGGAAGYGIGRYMDKQAEELKKDLEGAEITRVGEGIKITFREGIQFALNSAELSETSKTNLKDLAETLKKYDDTNVLIEGHTDVTGTREHNMTLSEKRAESVSSYLETLGVAKKRLTTEGYGPDQPVADNNSDYGRQQNRRVEVAIFANDKLKKKAEKGELGEVSASEGTGQNQN</sequence>
<evidence type="ECO:0000259" key="6">
    <source>
        <dbReference type="PROSITE" id="PS51123"/>
    </source>
</evidence>
<dbReference type="Pfam" id="PF00691">
    <property type="entry name" value="OmpA"/>
    <property type="match status" value="1"/>
</dbReference>
<accession>A0ABS5W1J5</accession>
<dbReference type="CDD" id="cd07185">
    <property type="entry name" value="OmpA_C-like"/>
    <property type="match status" value="1"/>
</dbReference>
<dbReference type="SUPFAM" id="SSF103088">
    <property type="entry name" value="OmpA-like"/>
    <property type="match status" value="1"/>
</dbReference>
<keyword evidence="3" id="KW-0998">Cell outer membrane</keyword>
<keyword evidence="2 4" id="KW-0472">Membrane</keyword>
<evidence type="ECO:0000313" key="8">
    <source>
        <dbReference type="Proteomes" id="UP000772618"/>
    </source>
</evidence>
<feature type="region of interest" description="Disordered" evidence="5">
    <location>
        <begin position="216"/>
        <end position="235"/>
    </location>
</feature>
<comment type="subcellular location">
    <subcellularLocation>
        <location evidence="1">Cell outer membrane</location>
    </subcellularLocation>
</comment>
<evidence type="ECO:0000256" key="4">
    <source>
        <dbReference type="PROSITE-ProRule" id="PRU00473"/>
    </source>
</evidence>
<dbReference type="PANTHER" id="PTHR30329">
    <property type="entry name" value="STATOR ELEMENT OF FLAGELLAR MOTOR COMPLEX"/>
    <property type="match status" value="1"/>
</dbReference>
<evidence type="ECO:0000313" key="7">
    <source>
        <dbReference type="EMBL" id="MBT1706141.1"/>
    </source>
</evidence>
<evidence type="ECO:0000256" key="3">
    <source>
        <dbReference type="ARBA" id="ARBA00023237"/>
    </source>
</evidence>
<dbReference type="InterPro" id="IPR039567">
    <property type="entry name" value="Gly-zipper"/>
</dbReference>
<dbReference type="Proteomes" id="UP000772618">
    <property type="component" value="Unassembled WGS sequence"/>
</dbReference>
<protein>
    <submittedName>
        <fullName evidence="7">OmpA family protein</fullName>
    </submittedName>
</protein>
<evidence type="ECO:0000256" key="2">
    <source>
        <dbReference type="ARBA" id="ARBA00023136"/>
    </source>
</evidence>
<keyword evidence="8" id="KW-1185">Reference proteome</keyword>
<feature type="domain" description="OmpA-like" evidence="6">
    <location>
        <begin position="92"/>
        <end position="210"/>
    </location>
</feature>
<dbReference type="PROSITE" id="PS51123">
    <property type="entry name" value="OMPA_2"/>
    <property type="match status" value="1"/>
</dbReference>
<evidence type="ECO:0000256" key="1">
    <source>
        <dbReference type="ARBA" id="ARBA00004442"/>
    </source>
</evidence>
<proteinExistence type="predicted"/>
<organism evidence="7 8">
    <name type="scientific">Chryseosolibacter indicus</name>
    <dbReference type="NCBI Taxonomy" id="2782351"/>
    <lineage>
        <taxon>Bacteria</taxon>
        <taxon>Pseudomonadati</taxon>
        <taxon>Bacteroidota</taxon>
        <taxon>Cytophagia</taxon>
        <taxon>Cytophagales</taxon>
        <taxon>Chryseotaleaceae</taxon>
        <taxon>Chryseosolibacter</taxon>
    </lineage>
</organism>
<feature type="region of interest" description="Disordered" evidence="5">
    <location>
        <begin position="177"/>
        <end position="196"/>
    </location>
</feature>
<name>A0ABS5W1J5_9BACT</name>
<dbReference type="InterPro" id="IPR006665">
    <property type="entry name" value="OmpA-like"/>
</dbReference>